<organism evidence="1 2">
    <name type="scientific">Cyanobium usitatum str. Tous</name>
    <dbReference type="NCBI Taxonomy" id="2116684"/>
    <lineage>
        <taxon>Bacteria</taxon>
        <taxon>Bacillati</taxon>
        <taxon>Cyanobacteriota</taxon>
        <taxon>Cyanophyceae</taxon>
        <taxon>Synechococcales</taxon>
        <taxon>Prochlorococcaceae</taxon>
        <taxon>Cyanobium</taxon>
    </lineage>
</organism>
<reference evidence="1 2" key="1">
    <citation type="journal article" date="2018" name="Environ. Microbiol.">
        <title>Ecological and genomic features of two widespread freshwater picocyanobacteria.</title>
        <authorList>
            <person name="Cabello-Yeves P.J."/>
            <person name="Picazo A."/>
            <person name="Camacho A."/>
            <person name="Callieri C."/>
            <person name="Rosselli R."/>
            <person name="Roda-Garcia J.J."/>
            <person name="Coutinho F.H."/>
            <person name="Rodriguez-Valera F."/>
        </authorList>
    </citation>
    <scope>NUCLEOTIDE SEQUENCE [LARGE SCALE GENOMIC DNA]</scope>
    <source>
        <strain evidence="1 2">Tous</strain>
    </source>
</reference>
<keyword evidence="2" id="KW-1185">Reference proteome</keyword>
<sequence>MHSMDFEFDSLKSKANQAKHGIDFVDAQALWNDPDLLEIPARTTDEPRFLVIAQIHGKHWSAVITHRRQAIRLISVRRSRLEEVQLYEQL</sequence>
<dbReference type="EMBL" id="PXXO01000005">
    <property type="protein sequence ID" value="PSJ05975.1"/>
    <property type="molecule type" value="Genomic_DNA"/>
</dbReference>
<gene>
    <name evidence="1" type="ORF">C7K55_05975</name>
</gene>
<proteinExistence type="predicted"/>
<dbReference type="OrthoDB" id="428036at2"/>
<dbReference type="Proteomes" id="UP000243002">
    <property type="component" value="Unassembled WGS sequence"/>
</dbReference>
<accession>A0A2P7MXQ0</accession>
<name>A0A2P7MXQ0_9CYAN</name>
<evidence type="ECO:0000313" key="2">
    <source>
        <dbReference type="Proteomes" id="UP000243002"/>
    </source>
</evidence>
<evidence type="ECO:0000313" key="1">
    <source>
        <dbReference type="EMBL" id="PSJ05975.1"/>
    </source>
</evidence>
<dbReference type="AlphaFoldDB" id="A0A2P7MXQ0"/>
<protein>
    <submittedName>
        <fullName evidence="1">Toxin</fullName>
    </submittedName>
</protein>
<comment type="caution">
    <text evidence="1">The sequence shown here is derived from an EMBL/GenBank/DDBJ whole genome shotgun (WGS) entry which is preliminary data.</text>
</comment>
<dbReference type="InterPro" id="IPR038573">
    <property type="entry name" value="BrnT_sf"/>
</dbReference>
<dbReference type="InterPro" id="IPR007460">
    <property type="entry name" value="BrnT_toxin"/>
</dbReference>
<dbReference type="Gene3D" id="3.10.450.530">
    <property type="entry name" value="Ribonuclease toxin, BrnT, of type II toxin-antitoxin system"/>
    <property type="match status" value="1"/>
</dbReference>
<dbReference type="Pfam" id="PF04365">
    <property type="entry name" value="BrnT_toxin"/>
    <property type="match status" value="1"/>
</dbReference>